<evidence type="ECO:0000313" key="5">
    <source>
        <dbReference type="Proteomes" id="UP001206925"/>
    </source>
</evidence>
<dbReference type="Pfam" id="PF03985">
    <property type="entry name" value="Paf1"/>
    <property type="match status" value="1"/>
</dbReference>
<dbReference type="PANTHER" id="PTHR23188:SF12">
    <property type="entry name" value="RNA POLYMERASE II-ASSOCIATED FACTOR 1 HOMOLOG"/>
    <property type="match status" value="1"/>
</dbReference>
<organism evidence="4 5">
    <name type="scientific">Ambrosia artemisiifolia</name>
    <name type="common">Common ragweed</name>
    <dbReference type="NCBI Taxonomy" id="4212"/>
    <lineage>
        <taxon>Eukaryota</taxon>
        <taxon>Viridiplantae</taxon>
        <taxon>Streptophyta</taxon>
        <taxon>Embryophyta</taxon>
        <taxon>Tracheophyta</taxon>
        <taxon>Spermatophyta</taxon>
        <taxon>Magnoliopsida</taxon>
        <taxon>eudicotyledons</taxon>
        <taxon>Gunneridae</taxon>
        <taxon>Pentapetalae</taxon>
        <taxon>asterids</taxon>
        <taxon>campanulids</taxon>
        <taxon>Asterales</taxon>
        <taxon>Asteraceae</taxon>
        <taxon>Asteroideae</taxon>
        <taxon>Heliantheae alliance</taxon>
        <taxon>Heliantheae</taxon>
        <taxon>Ambrosia</taxon>
    </lineage>
</organism>
<feature type="non-terminal residue" evidence="4">
    <location>
        <position position="1"/>
    </location>
</feature>
<dbReference type="InterPro" id="IPR007133">
    <property type="entry name" value="RNA_pol_II-assoc_Paf1"/>
</dbReference>
<reference evidence="4" key="1">
    <citation type="submission" date="2022-06" db="EMBL/GenBank/DDBJ databases">
        <title>Uncovering the hologenomic basis of an extraordinary plant invasion.</title>
        <authorList>
            <person name="Bieker V.C."/>
            <person name="Martin M.D."/>
            <person name="Gilbert T."/>
            <person name="Hodgins K."/>
            <person name="Battlay P."/>
            <person name="Petersen B."/>
            <person name="Wilson J."/>
        </authorList>
    </citation>
    <scope>NUCLEOTIDE SEQUENCE</scope>
    <source>
        <strain evidence="4">AA19_3_7</strain>
        <tissue evidence="4">Leaf</tissue>
    </source>
</reference>
<keyword evidence="5" id="KW-1185">Reference proteome</keyword>
<evidence type="ECO:0000256" key="1">
    <source>
        <dbReference type="ARBA" id="ARBA00004123"/>
    </source>
</evidence>
<accession>A0AAD5BZ29</accession>
<comment type="similarity">
    <text evidence="2">Belongs to the PAF1 family.</text>
</comment>
<dbReference type="GO" id="GO:0003682">
    <property type="term" value="F:chromatin binding"/>
    <property type="evidence" value="ECO:0007669"/>
    <property type="project" value="TreeGrafter"/>
</dbReference>
<evidence type="ECO:0000313" key="4">
    <source>
        <dbReference type="EMBL" id="KAI7731864.1"/>
    </source>
</evidence>
<dbReference type="GO" id="GO:0006368">
    <property type="term" value="P:transcription elongation by RNA polymerase II"/>
    <property type="evidence" value="ECO:0007669"/>
    <property type="project" value="InterPro"/>
</dbReference>
<dbReference type="GO" id="GO:0016593">
    <property type="term" value="C:Cdc73/Paf1 complex"/>
    <property type="evidence" value="ECO:0007669"/>
    <property type="project" value="InterPro"/>
</dbReference>
<dbReference type="AlphaFoldDB" id="A0AAD5BZ29"/>
<dbReference type="Proteomes" id="UP001206925">
    <property type="component" value="Unassembled WGS sequence"/>
</dbReference>
<dbReference type="EMBL" id="JAMZMK010010364">
    <property type="protein sequence ID" value="KAI7731864.1"/>
    <property type="molecule type" value="Genomic_DNA"/>
</dbReference>
<keyword evidence="3" id="KW-0539">Nucleus</keyword>
<proteinExistence type="inferred from homology"/>
<evidence type="ECO:0000256" key="2">
    <source>
        <dbReference type="ARBA" id="ARBA00007560"/>
    </source>
</evidence>
<comment type="caution">
    <text evidence="4">The sequence shown here is derived from an EMBL/GenBank/DDBJ whole genome shotgun (WGS) entry which is preliminary data.</text>
</comment>
<name>A0AAD5BZ29_AMBAR</name>
<dbReference type="PANTHER" id="PTHR23188">
    <property type="entry name" value="RNA POLYMERASE II-ASSOCIATED FACTOR 1 HOMOLOG"/>
    <property type="match status" value="1"/>
</dbReference>
<sequence>MALRRDKDRYAITSLEKVHRPQLYVEPDLGVPIDLLDPNEIWRVVPEDEKLLEEDISMAPIKRDGLKRKERSTDKGMSWLVKTQYISPLSTEATRQPLSEKQAKELRETHGHDILDILFNS</sequence>
<gene>
    <name evidence="4" type="ORF">M8C21_032228</name>
</gene>
<evidence type="ECO:0000256" key="3">
    <source>
        <dbReference type="ARBA" id="ARBA00023242"/>
    </source>
</evidence>
<protein>
    <submittedName>
        <fullName evidence="4">Uncharacterized protein</fullName>
    </submittedName>
</protein>
<dbReference type="GO" id="GO:0000993">
    <property type="term" value="F:RNA polymerase II complex binding"/>
    <property type="evidence" value="ECO:0007669"/>
    <property type="project" value="TreeGrafter"/>
</dbReference>
<comment type="subcellular location">
    <subcellularLocation>
        <location evidence="1">Nucleus</location>
    </subcellularLocation>
</comment>